<name>A0A8K0C9N2_IGNLU</name>
<proteinExistence type="predicted"/>
<evidence type="ECO:0000313" key="3">
    <source>
        <dbReference type="Proteomes" id="UP000801492"/>
    </source>
</evidence>
<dbReference type="Pfam" id="PF13358">
    <property type="entry name" value="DDE_3"/>
    <property type="match status" value="1"/>
</dbReference>
<dbReference type="EMBL" id="VTPC01090544">
    <property type="protein sequence ID" value="KAF2883208.1"/>
    <property type="molecule type" value="Genomic_DNA"/>
</dbReference>
<dbReference type="AlphaFoldDB" id="A0A8K0C9N2"/>
<evidence type="ECO:0000259" key="1">
    <source>
        <dbReference type="Pfam" id="PF13358"/>
    </source>
</evidence>
<accession>A0A8K0C9N2</accession>
<dbReference type="Proteomes" id="UP000801492">
    <property type="component" value="Unassembled WGS sequence"/>
</dbReference>
<evidence type="ECO:0000313" key="2">
    <source>
        <dbReference type="EMBL" id="KAF2883208.1"/>
    </source>
</evidence>
<comment type="caution">
    <text evidence="2">The sequence shown here is derived from an EMBL/GenBank/DDBJ whole genome shotgun (WGS) entry which is preliminary data.</text>
</comment>
<dbReference type="InterPro" id="IPR036397">
    <property type="entry name" value="RNaseH_sf"/>
</dbReference>
<dbReference type="GO" id="GO:0003676">
    <property type="term" value="F:nucleic acid binding"/>
    <property type="evidence" value="ECO:0007669"/>
    <property type="project" value="InterPro"/>
</dbReference>
<organism evidence="2 3">
    <name type="scientific">Ignelater luminosus</name>
    <name type="common">Cucubano</name>
    <name type="synonym">Pyrophorus luminosus</name>
    <dbReference type="NCBI Taxonomy" id="2038154"/>
    <lineage>
        <taxon>Eukaryota</taxon>
        <taxon>Metazoa</taxon>
        <taxon>Ecdysozoa</taxon>
        <taxon>Arthropoda</taxon>
        <taxon>Hexapoda</taxon>
        <taxon>Insecta</taxon>
        <taxon>Pterygota</taxon>
        <taxon>Neoptera</taxon>
        <taxon>Endopterygota</taxon>
        <taxon>Coleoptera</taxon>
        <taxon>Polyphaga</taxon>
        <taxon>Elateriformia</taxon>
        <taxon>Elateroidea</taxon>
        <taxon>Elateridae</taxon>
        <taxon>Agrypninae</taxon>
        <taxon>Pyrophorini</taxon>
        <taxon>Ignelater</taxon>
    </lineage>
</organism>
<reference evidence="2" key="1">
    <citation type="submission" date="2019-08" db="EMBL/GenBank/DDBJ databases">
        <title>The genome of the North American firefly Photinus pyralis.</title>
        <authorList>
            <consortium name="Photinus pyralis genome working group"/>
            <person name="Fallon T.R."/>
            <person name="Sander Lower S.E."/>
            <person name="Weng J.-K."/>
        </authorList>
    </citation>
    <scope>NUCLEOTIDE SEQUENCE</scope>
    <source>
        <strain evidence="2">TRF0915ILg1</strain>
        <tissue evidence="2">Whole body</tissue>
    </source>
</reference>
<dbReference type="Gene3D" id="3.30.420.10">
    <property type="entry name" value="Ribonuclease H-like superfamily/Ribonuclease H"/>
    <property type="match status" value="1"/>
</dbReference>
<sequence length="139" mass="16455">MTKGGYLHILDRKRFQCENKLNLGNEFIFQQDRDPKDTPKVVQEWFSSNGIEVLEWPAQSPDLDLIERLWSVLKVDVARCRPRNIRQLKEIIKKEWAKIDSNLAQKLVAFMPRCCQAIIKLKMDIRNIDFLTYNLVVCY</sequence>
<keyword evidence="3" id="KW-1185">Reference proteome</keyword>
<protein>
    <recommendedName>
        <fullName evidence="1">Tc1-like transposase DDE domain-containing protein</fullName>
    </recommendedName>
</protein>
<feature type="domain" description="Tc1-like transposase DDE" evidence="1">
    <location>
        <begin position="38"/>
        <end position="88"/>
    </location>
</feature>
<dbReference type="OrthoDB" id="6722168at2759"/>
<gene>
    <name evidence="2" type="ORF">ILUMI_22961</name>
</gene>
<dbReference type="InterPro" id="IPR038717">
    <property type="entry name" value="Tc1-like_DDE_dom"/>
</dbReference>